<accession>A0A8S0U976</accession>
<dbReference type="OrthoDB" id="8062037at2759"/>
<proteinExistence type="predicted"/>
<name>A0A8S0U976_OLEEU</name>
<dbReference type="SUPFAM" id="SSF57850">
    <property type="entry name" value="RING/U-box"/>
    <property type="match status" value="1"/>
</dbReference>
<evidence type="ECO:0000256" key="4">
    <source>
        <dbReference type="PROSITE-ProRule" id="PRU00175"/>
    </source>
</evidence>
<dbReference type="GO" id="GO:0008270">
    <property type="term" value="F:zinc ion binding"/>
    <property type="evidence" value="ECO:0007669"/>
    <property type="project" value="UniProtKB-KW"/>
</dbReference>
<keyword evidence="5" id="KW-0472">Membrane</keyword>
<reference evidence="7 8" key="1">
    <citation type="submission" date="2019-12" db="EMBL/GenBank/DDBJ databases">
        <authorList>
            <person name="Alioto T."/>
            <person name="Alioto T."/>
            <person name="Gomez Garrido J."/>
        </authorList>
    </citation>
    <scope>NUCLEOTIDE SEQUENCE [LARGE SCALE GENOMIC DNA]</scope>
</reference>
<dbReference type="Gene3D" id="3.30.40.10">
    <property type="entry name" value="Zinc/RING finger domain, C3HC4 (zinc finger)"/>
    <property type="match status" value="1"/>
</dbReference>
<keyword evidence="3" id="KW-0862">Zinc</keyword>
<evidence type="ECO:0000313" key="7">
    <source>
        <dbReference type="EMBL" id="CAA3015732.1"/>
    </source>
</evidence>
<dbReference type="PROSITE" id="PS50089">
    <property type="entry name" value="ZF_RING_2"/>
    <property type="match status" value="1"/>
</dbReference>
<comment type="caution">
    <text evidence="7">The sequence shown here is derived from an EMBL/GenBank/DDBJ whole genome shotgun (WGS) entry which is preliminary data.</text>
</comment>
<sequence length="169" mass="19980">MQIPSALYVLPPLAIFILTIRNVFQFLHRSIMFKTICQIASQLKWAWDFLLHQSFFQQYSGVNMLQNLDEFSETRIGPQNMTDSMDPVECSICLCNIDEEDEVRELINCKHVFHRVCLDRWVGYGHWTCPLCRNYLKIPRIAAEVYEQEILVFDFCSARSSNSCTWWLR</sequence>
<dbReference type="Pfam" id="PF13639">
    <property type="entry name" value="zf-RING_2"/>
    <property type="match status" value="1"/>
</dbReference>
<evidence type="ECO:0000313" key="8">
    <source>
        <dbReference type="Proteomes" id="UP000594638"/>
    </source>
</evidence>
<dbReference type="Proteomes" id="UP000594638">
    <property type="component" value="Unassembled WGS sequence"/>
</dbReference>
<dbReference type="GO" id="GO:0016567">
    <property type="term" value="P:protein ubiquitination"/>
    <property type="evidence" value="ECO:0007669"/>
    <property type="project" value="TreeGrafter"/>
</dbReference>
<dbReference type="SMART" id="SM00184">
    <property type="entry name" value="RING"/>
    <property type="match status" value="1"/>
</dbReference>
<gene>
    <name evidence="7" type="ORF">OLEA9_A092587</name>
</gene>
<keyword evidence="8" id="KW-1185">Reference proteome</keyword>
<evidence type="ECO:0000259" key="6">
    <source>
        <dbReference type="PROSITE" id="PS50089"/>
    </source>
</evidence>
<keyword evidence="7" id="KW-0436">Ligase</keyword>
<evidence type="ECO:0000256" key="2">
    <source>
        <dbReference type="ARBA" id="ARBA00022771"/>
    </source>
</evidence>
<keyword evidence="5" id="KW-1133">Transmembrane helix</keyword>
<dbReference type="InterPro" id="IPR001841">
    <property type="entry name" value="Znf_RING"/>
</dbReference>
<dbReference type="AlphaFoldDB" id="A0A8S0U976"/>
<feature type="transmembrane region" description="Helical" evidence="5">
    <location>
        <begin position="6"/>
        <end position="24"/>
    </location>
</feature>
<dbReference type="InterPro" id="IPR013083">
    <property type="entry name" value="Znf_RING/FYVE/PHD"/>
</dbReference>
<evidence type="ECO:0000256" key="5">
    <source>
        <dbReference type="SAM" id="Phobius"/>
    </source>
</evidence>
<dbReference type="EMBL" id="CACTIH010007567">
    <property type="protein sequence ID" value="CAA3015732.1"/>
    <property type="molecule type" value="Genomic_DNA"/>
</dbReference>
<keyword evidence="2 4" id="KW-0863">Zinc-finger</keyword>
<dbReference type="Gramene" id="OE9A092587T1">
    <property type="protein sequence ID" value="OE9A092587C1"/>
    <property type="gene ID" value="OE9A092587"/>
</dbReference>
<keyword evidence="5" id="KW-0812">Transmembrane</keyword>
<protein>
    <submittedName>
        <fullName evidence="7">E3 ubiquitin- ligase RHA2B-like</fullName>
    </submittedName>
</protein>
<dbReference type="GO" id="GO:0016874">
    <property type="term" value="F:ligase activity"/>
    <property type="evidence" value="ECO:0007669"/>
    <property type="project" value="UniProtKB-KW"/>
</dbReference>
<evidence type="ECO:0000256" key="1">
    <source>
        <dbReference type="ARBA" id="ARBA00022723"/>
    </source>
</evidence>
<dbReference type="PANTHER" id="PTHR45969:SF55">
    <property type="entry name" value="OS07G0686300 PROTEIN"/>
    <property type="match status" value="1"/>
</dbReference>
<evidence type="ECO:0000256" key="3">
    <source>
        <dbReference type="ARBA" id="ARBA00022833"/>
    </source>
</evidence>
<keyword evidence="1" id="KW-0479">Metal-binding</keyword>
<organism evidence="7 8">
    <name type="scientific">Olea europaea subsp. europaea</name>
    <dbReference type="NCBI Taxonomy" id="158383"/>
    <lineage>
        <taxon>Eukaryota</taxon>
        <taxon>Viridiplantae</taxon>
        <taxon>Streptophyta</taxon>
        <taxon>Embryophyta</taxon>
        <taxon>Tracheophyta</taxon>
        <taxon>Spermatophyta</taxon>
        <taxon>Magnoliopsida</taxon>
        <taxon>eudicotyledons</taxon>
        <taxon>Gunneridae</taxon>
        <taxon>Pentapetalae</taxon>
        <taxon>asterids</taxon>
        <taxon>lamiids</taxon>
        <taxon>Lamiales</taxon>
        <taxon>Oleaceae</taxon>
        <taxon>Oleeae</taxon>
        <taxon>Olea</taxon>
    </lineage>
</organism>
<feature type="domain" description="RING-type" evidence="6">
    <location>
        <begin position="90"/>
        <end position="133"/>
    </location>
</feature>
<dbReference type="GO" id="GO:0061630">
    <property type="term" value="F:ubiquitin protein ligase activity"/>
    <property type="evidence" value="ECO:0007669"/>
    <property type="project" value="TreeGrafter"/>
</dbReference>
<dbReference type="PANTHER" id="PTHR45969">
    <property type="entry name" value="RING ZINC FINGER PROTEIN-RELATED"/>
    <property type="match status" value="1"/>
</dbReference>